<dbReference type="eggNOG" id="KOG0092">
    <property type="taxonomic scope" value="Eukaryota"/>
</dbReference>
<organism evidence="3 4">
    <name type="scientific">Zygosaccharomyces rouxii</name>
    <dbReference type="NCBI Taxonomy" id="4956"/>
    <lineage>
        <taxon>Eukaryota</taxon>
        <taxon>Fungi</taxon>
        <taxon>Dikarya</taxon>
        <taxon>Ascomycota</taxon>
        <taxon>Saccharomycotina</taxon>
        <taxon>Saccharomycetes</taxon>
        <taxon>Saccharomycetales</taxon>
        <taxon>Saccharomycetaceae</taxon>
        <taxon>Zygosaccharomyces</taxon>
    </lineage>
</organism>
<protein>
    <submittedName>
        <fullName evidence="3">Uncharacterized protein</fullName>
    </submittedName>
</protein>
<dbReference type="SMART" id="SM00173">
    <property type="entry name" value="RAS"/>
    <property type="match status" value="1"/>
</dbReference>
<dbReference type="PROSITE" id="PS51420">
    <property type="entry name" value="RHO"/>
    <property type="match status" value="1"/>
</dbReference>
<dbReference type="InterPro" id="IPR027417">
    <property type="entry name" value="P-loop_NTPase"/>
</dbReference>
<dbReference type="Proteomes" id="UP000187013">
    <property type="component" value="Unassembled WGS sequence"/>
</dbReference>
<dbReference type="Pfam" id="PF00071">
    <property type="entry name" value="Ras"/>
    <property type="match status" value="1"/>
</dbReference>
<dbReference type="OrthoDB" id="63533at2759"/>
<proteinExistence type="predicted"/>
<dbReference type="PRINTS" id="PR00449">
    <property type="entry name" value="RASTRNSFRMNG"/>
</dbReference>
<dbReference type="SMART" id="SM00174">
    <property type="entry name" value="RHO"/>
    <property type="match status" value="1"/>
</dbReference>
<dbReference type="SUPFAM" id="SSF52540">
    <property type="entry name" value="P-loop containing nucleoside triphosphate hydrolases"/>
    <property type="match status" value="1"/>
</dbReference>
<reference evidence="3 4" key="1">
    <citation type="submission" date="2016-08" db="EMBL/GenBank/DDBJ databases">
        <title>Draft genome sequence of allopolyploid Zygosaccharomyces rouxii.</title>
        <authorList>
            <person name="Watanabe J."/>
            <person name="Uehara K."/>
            <person name="Mogi Y."/>
            <person name="Tsukioka Y."/>
        </authorList>
    </citation>
    <scope>NUCLEOTIDE SEQUENCE [LARGE SCALE GENOMIC DNA]</scope>
    <source>
        <strain evidence="3 4">NBRC 110957</strain>
    </source>
</reference>
<comment type="caution">
    <text evidence="3">The sequence shown here is derived from an EMBL/GenBank/DDBJ whole genome shotgun (WGS) entry which is preliminary data.</text>
</comment>
<dbReference type="EMBL" id="BDGX01000008">
    <property type="protein sequence ID" value="GAV47382.1"/>
    <property type="molecule type" value="Genomic_DNA"/>
</dbReference>
<evidence type="ECO:0000256" key="2">
    <source>
        <dbReference type="ARBA" id="ARBA00023134"/>
    </source>
</evidence>
<dbReference type="SMART" id="SM00175">
    <property type="entry name" value="RAB"/>
    <property type="match status" value="1"/>
</dbReference>
<name>A0A1Q2ZV36_ZYGRO</name>
<accession>A0A1Q2ZV36</accession>
<keyword evidence="1" id="KW-0547">Nucleotide-binding</keyword>
<gene>
    <name evidence="3" type="ORF">ZYGR_0H02230</name>
</gene>
<dbReference type="InterPro" id="IPR001806">
    <property type="entry name" value="Small_GTPase"/>
</dbReference>
<dbReference type="NCBIfam" id="TIGR00231">
    <property type="entry name" value="small_GTP"/>
    <property type="match status" value="1"/>
</dbReference>
<dbReference type="GO" id="GO:0005525">
    <property type="term" value="F:GTP binding"/>
    <property type="evidence" value="ECO:0007669"/>
    <property type="project" value="UniProtKB-KW"/>
</dbReference>
<evidence type="ECO:0000313" key="3">
    <source>
        <dbReference type="EMBL" id="GAV47382.1"/>
    </source>
</evidence>
<dbReference type="SMART" id="SM00176">
    <property type="entry name" value="RAN"/>
    <property type="match status" value="1"/>
</dbReference>
<evidence type="ECO:0000313" key="4">
    <source>
        <dbReference type="Proteomes" id="UP000187013"/>
    </source>
</evidence>
<dbReference type="AlphaFoldDB" id="A0A1Q2ZV36"/>
<dbReference type="PROSITE" id="PS51417">
    <property type="entry name" value="ARF"/>
    <property type="match status" value="1"/>
</dbReference>
<evidence type="ECO:0000256" key="1">
    <source>
        <dbReference type="ARBA" id="ARBA00022741"/>
    </source>
</evidence>
<sequence length="223" mass="25285">MHRKVGNIFKLKGHSKNTRLHDMSSEAQEVYVANLKLVLLGESSVGKTSIVTRYTTGNYQKTNATIGAAFFTKAINVPSEDGVVRKVNVEIWDTAGQERYRSLTPVYYRNTDAAFIVFDVTKPESLEKAHSWIEELNEYCSSDRPENEINTIVVGNKIDLDHGPFETDLQYVLVSAKTGEGIVKLFEKLAQSVPNEKYVREETLEDLPKDPFKMKRRKETCSC</sequence>
<dbReference type="Gene3D" id="3.40.50.300">
    <property type="entry name" value="P-loop containing nucleotide triphosphate hydrolases"/>
    <property type="match status" value="1"/>
</dbReference>
<keyword evidence="2" id="KW-0342">GTP-binding</keyword>
<dbReference type="FunFam" id="3.40.50.300:FF:000808">
    <property type="entry name" value="Small GTP-binding protein, putative"/>
    <property type="match status" value="1"/>
</dbReference>
<dbReference type="PROSITE" id="PS51421">
    <property type="entry name" value="RAS"/>
    <property type="match status" value="1"/>
</dbReference>
<dbReference type="PROSITE" id="PS51419">
    <property type="entry name" value="RAB"/>
    <property type="match status" value="1"/>
</dbReference>
<dbReference type="PANTHER" id="PTHR24073">
    <property type="entry name" value="DRAB5-RELATED"/>
    <property type="match status" value="1"/>
</dbReference>
<dbReference type="InterPro" id="IPR005225">
    <property type="entry name" value="Small_GTP-bd"/>
</dbReference>
<dbReference type="GO" id="GO:0003924">
    <property type="term" value="F:GTPase activity"/>
    <property type="evidence" value="ECO:0007669"/>
    <property type="project" value="InterPro"/>
</dbReference>
<dbReference type="CDD" id="cd00154">
    <property type="entry name" value="Rab"/>
    <property type="match status" value="1"/>
</dbReference>